<dbReference type="CDD" id="cd04690">
    <property type="entry name" value="NUDIX_Hydrolase"/>
    <property type="match status" value="1"/>
</dbReference>
<protein>
    <submittedName>
        <fullName evidence="6">TIGR00730 family Rossman fold protein</fullName>
    </submittedName>
</protein>
<dbReference type="Pfam" id="PF00293">
    <property type="entry name" value="NUDIX"/>
    <property type="match status" value="1"/>
</dbReference>
<organism evidence="6 7">
    <name type="scientific">Corynebacterium hadale</name>
    <dbReference type="NCBI Taxonomy" id="2026255"/>
    <lineage>
        <taxon>Bacteria</taxon>
        <taxon>Bacillati</taxon>
        <taxon>Actinomycetota</taxon>
        <taxon>Actinomycetes</taxon>
        <taxon>Mycobacteriales</taxon>
        <taxon>Corynebacteriaceae</taxon>
        <taxon>Corynebacterium</taxon>
    </lineage>
</organism>
<proteinExistence type="inferred from homology"/>
<dbReference type="NCBIfam" id="TIGR00730">
    <property type="entry name" value="Rossman fold protein, TIGR00730 family"/>
    <property type="match status" value="1"/>
</dbReference>
<feature type="domain" description="Nudix hydrolase" evidence="5">
    <location>
        <begin position="12"/>
        <end position="144"/>
    </location>
</feature>
<dbReference type="Proteomes" id="UP000215771">
    <property type="component" value="Unassembled WGS sequence"/>
</dbReference>
<reference evidence="6 7" key="1">
    <citation type="submission" date="2017-08" db="EMBL/GenBank/DDBJ databases">
        <authorList>
            <person name="de Groot N.N."/>
        </authorList>
    </citation>
    <scope>NUCLEOTIDE SEQUENCE [LARGE SCALE GENOMIC DNA]</scope>
    <source>
        <strain evidence="6 7">NBT06-6</strain>
    </source>
</reference>
<dbReference type="SUPFAM" id="SSF102405">
    <property type="entry name" value="MCP/YpsA-like"/>
    <property type="match status" value="1"/>
</dbReference>
<dbReference type="GO" id="GO:0009691">
    <property type="term" value="P:cytokinin biosynthetic process"/>
    <property type="evidence" value="ECO:0007669"/>
    <property type="project" value="InterPro"/>
</dbReference>
<dbReference type="InterPro" id="IPR005269">
    <property type="entry name" value="LOG"/>
</dbReference>
<evidence type="ECO:0000256" key="3">
    <source>
        <dbReference type="ARBA" id="ARBA00022801"/>
    </source>
</evidence>
<dbReference type="AlphaFoldDB" id="A0A269PAL9"/>
<dbReference type="EMBL" id="NQMQ01000027">
    <property type="protein sequence ID" value="PAJ68383.1"/>
    <property type="molecule type" value="Genomic_DNA"/>
</dbReference>
<comment type="caution">
    <text evidence="6">The sequence shown here is derived from an EMBL/GenBank/DDBJ whole genome shotgun (WGS) entry which is preliminary data.</text>
</comment>
<dbReference type="PRINTS" id="PR00502">
    <property type="entry name" value="NUDIXFAMILY"/>
</dbReference>
<evidence type="ECO:0000313" key="7">
    <source>
        <dbReference type="Proteomes" id="UP000215771"/>
    </source>
</evidence>
<comment type="similarity">
    <text evidence="1 4">Belongs to the Nudix hydrolase family.</text>
</comment>
<dbReference type="Gene3D" id="3.40.50.450">
    <property type="match status" value="1"/>
</dbReference>
<sequence length="331" mass="35970">MTEHVTPPDQPLAEIIVAAIVFRDEEGRVLCVRKHSSPRYQLPGGKLEPGESPLNAALRETREEIGVEVDRSRLSYLGRFSAEASNEPGHTVTSTVYVHPAPPTAPAPAAEIAEAAWIDPEAPGDRQIAPLLTSRIFPALRPRRLRAVTVFAGANPGKRPEYLELGRLLGEALARRGATLVYGGSKVGVMGAVAAGASASGGSSLGVLTTQLANYELKFDGLDRLELVGSMAERKAMMSQQGDAIVALPGGTGTLDELFQEWTSQQLGLHSKPIGLLGSEFWQPLLDMVDHMVRNRFVRQTDRDHLVVADDPDELLDRLERWVPPVPRWTD</sequence>
<dbReference type="InterPro" id="IPR020476">
    <property type="entry name" value="Nudix_hydrolase"/>
</dbReference>
<dbReference type="PROSITE" id="PS00893">
    <property type="entry name" value="NUDIX_BOX"/>
    <property type="match status" value="1"/>
</dbReference>
<comment type="similarity">
    <text evidence="2">Belongs to the LOG family.</text>
</comment>
<evidence type="ECO:0000256" key="4">
    <source>
        <dbReference type="RuleBase" id="RU003476"/>
    </source>
</evidence>
<dbReference type="Gene3D" id="3.90.79.10">
    <property type="entry name" value="Nucleoside Triphosphate Pyrophosphohydrolase"/>
    <property type="match status" value="1"/>
</dbReference>
<evidence type="ECO:0000256" key="1">
    <source>
        <dbReference type="ARBA" id="ARBA00005582"/>
    </source>
</evidence>
<keyword evidence="3 4" id="KW-0378">Hydrolase</keyword>
<dbReference type="InterPro" id="IPR020084">
    <property type="entry name" value="NUDIX_hydrolase_CS"/>
</dbReference>
<dbReference type="PANTHER" id="PTHR31223:SF70">
    <property type="entry name" value="LOG FAMILY PROTEIN YJL055W"/>
    <property type="match status" value="1"/>
</dbReference>
<evidence type="ECO:0000256" key="2">
    <source>
        <dbReference type="ARBA" id="ARBA00006763"/>
    </source>
</evidence>
<evidence type="ECO:0000259" key="5">
    <source>
        <dbReference type="PROSITE" id="PS51462"/>
    </source>
</evidence>
<name>A0A269PAL9_9CORY</name>
<dbReference type="InterPro" id="IPR015797">
    <property type="entry name" value="NUDIX_hydrolase-like_dom_sf"/>
</dbReference>
<dbReference type="InterPro" id="IPR000086">
    <property type="entry name" value="NUDIX_hydrolase_dom"/>
</dbReference>
<dbReference type="SUPFAM" id="SSF55811">
    <property type="entry name" value="Nudix"/>
    <property type="match status" value="1"/>
</dbReference>
<dbReference type="RefSeq" id="WP_095278867.1">
    <property type="nucleotide sequence ID" value="NZ_CP047655.1"/>
</dbReference>
<evidence type="ECO:0000313" key="6">
    <source>
        <dbReference type="EMBL" id="PAJ68383.1"/>
    </source>
</evidence>
<gene>
    <name evidence="6" type="ORF">CIG21_10890</name>
</gene>
<accession>A0A269PAL9</accession>
<dbReference type="GO" id="GO:0005829">
    <property type="term" value="C:cytosol"/>
    <property type="evidence" value="ECO:0007669"/>
    <property type="project" value="TreeGrafter"/>
</dbReference>
<dbReference type="InterPro" id="IPR031100">
    <property type="entry name" value="LOG_fam"/>
</dbReference>
<dbReference type="Pfam" id="PF03641">
    <property type="entry name" value="Lysine_decarbox"/>
    <property type="match status" value="1"/>
</dbReference>
<dbReference type="GO" id="GO:0016799">
    <property type="term" value="F:hydrolase activity, hydrolyzing N-glycosyl compounds"/>
    <property type="evidence" value="ECO:0007669"/>
    <property type="project" value="TreeGrafter"/>
</dbReference>
<dbReference type="PROSITE" id="PS51462">
    <property type="entry name" value="NUDIX"/>
    <property type="match status" value="1"/>
</dbReference>
<dbReference type="PANTHER" id="PTHR31223">
    <property type="entry name" value="LOG FAMILY PROTEIN YJL055W"/>
    <property type="match status" value="1"/>
</dbReference>